<dbReference type="Proteomes" id="UP000826195">
    <property type="component" value="Unassembled WGS sequence"/>
</dbReference>
<evidence type="ECO:0000313" key="6">
    <source>
        <dbReference type="Proteomes" id="UP000826195"/>
    </source>
</evidence>
<protein>
    <recommendedName>
        <fullName evidence="3">Cytochrome c oxidase assembly factor 5</fullName>
    </recommendedName>
</protein>
<comment type="caution">
    <text evidence="5">The sequence shown here is derived from an EMBL/GenBank/DDBJ whole genome shotgun (WGS) entry which is preliminary data.</text>
</comment>
<evidence type="ECO:0000256" key="3">
    <source>
        <dbReference type="ARBA" id="ARBA00021904"/>
    </source>
</evidence>
<dbReference type="InterPro" id="IPR018793">
    <property type="entry name" value="Cyt_c_oxidase_assmbl_Pet191"/>
</dbReference>
<dbReference type="Pfam" id="PF10203">
    <property type="entry name" value="Pet191_N"/>
    <property type="match status" value="1"/>
</dbReference>
<comment type="function">
    <text evidence="1">Involved in an early step of the mitochondrial complex IV assembly process.</text>
</comment>
<keyword evidence="6" id="KW-1185">Reference proteome</keyword>
<dbReference type="GO" id="GO:0005739">
    <property type="term" value="C:mitochondrion"/>
    <property type="evidence" value="ECO:0007669"/>
    <property type="project" value="TreeGrafter"/>
</dbReference>
<comment type="similarity">
    <text evidence="2">Belongs to the PET191 family.</text>
</comment>
<proteinExistence type="inferred from homology"/>
<dbReference type="GO" id="GO:0033617">
    <property type="term" value="P:mitochondrial respiratory chain complex IV assembly"/>
    <property type="evidence" value="ECO:0007669"/>
    <property type="project" value="TreeGrafter"/>
</dbReference>
<evidence type="ECO:0000256" key="4">
    <source>
        <dbReference type="ARBA" id="ARBA00023157"/>
    </source>
</evidence>
<organism evidence="5 6">
    <name type="scientific">Cotesia glomerata</name>
    <name type="common">Lepidopteran parasitic wasp</name>
    <name type="synonym">Apanteles glomeratus</name>
    <dbReference type="NCBI Taxonomy" id="32391"/>
    <lineage>
        <taxon>Eukaryota</taxon>
        <taxon>Metazoa</taxon>
        <taxon>Ecdysozoa</taxon>
        <taxon>Arthropoda</taxon>
        <taxon>Hexapoda</taxon>
        <taxon>Insecta</taxon>
        <taxon>Pterygota</taxon>
        <taxon>Neoptera</taxon>
        <taxon>Endopterygota</taxon>
        <taxon>Hymenoptera</taxon>
        <taxon>Apocrita</taxon>
        <taxon>Ichneumonoidea</taxon>
        <taxon>Braconidae</taxon>
        <taxon>Microgastrinae</taxon>
        <taxon>Cotesia</taxon>
    </lineage>
</organism>
<evidence type="ECO:0000256" key="1">
    <source>
        <dbReference type="ARBA" id="ARBA00003186"/>
    </source>
</evidence>
<dbReference type="PANTHER" id="PTHR28627:SF1">
    <property type="entry name" value="CYTOCHROME C OXIDASE ASSEMBLY FACTOR 5"/>
    <property type="match status" value="1"/>
</dbReference>
<dbReference type="PANTHER" id="PTHR28627">
    <property type="entry name" value="CYTOCHROME C OXIDASE ASSEMBLY FACTOR 5"/>
    <property type="match status" value="1"/>
</dbReference>
<name>A0AAV7HUG1_COTGL</name>
<accession>A0AAV7HUG1</accession>
<gene>
    <name evidence="5" type="ORF">KQX54_003501</name>
</gene>
<evidence type="ECO:0000256" key="2">
    <source>
        <dbReference type="ARBA" id="ARBA00007785"/>
    </source>
</evidence>
<sequence>MMRYELENEQLKDKSRCAHVRANLKMCLLESDCCKIQRKTPKECLQMKDGSVPEECQALSLLLYDCKRSIIDARRRFRGPKQ</sequence>
<dbReference type="EMBL" id="JAHXZJ010002982">
    <property type="protein sequence ID" value="KAH0534378.1"/>
    <property type="molecule type" value="Genomic_DNA"/>
</dbReference>
<evidence type="ECO:0000313" key="5">
    <source>
        <dbReference type="EMBL" id="KAH0534378.1"/>
    </source>
</evidence>
<keyword evidence="4" id="KW-1015">Disulfide bond</keyword>
<dbReference type="AlphaFoldDB" id="A0AAV7HUG1"/>
<reference evidence="5 6" key="1">
    <citation type="journal article" date="2021" name="J. Hered.">
        <title>A chromosome-level genome assembly of the parasitoid wasp, Cotesia glomerata (Hymenoptera: Braconidae).</title>
        <authorList>
            <person name="Pinto B.J."/>
            <person name="Weis J.J."/>
            <person name="Gamble T."/>
            <person name="Ode P.J."/>
            <person name="Paul R."/>
            <person name="Zaspel J.M."/>
        </authorList>
    </citation>
    <scope>NUCLEOTIDE SEQUENCE [LARGE SCALE GENOMIC DNA]</scope>
    <source>
        <strain evidence="5">CgM1</strain>
    </source>
</reference>